<gene>
    <name evidence="6" type="ORF">Q2T52_03860</name>
</gene>
<reference evidence="6" key="2">
    <citation type="submission" date="2023-07" db="EMBL/GenBank/DDBJ databases">
        <authorList>
            <person name="Sun H."/>
        </authorList>
    </citation>
    <scope>NUCLEOTIDE SEQUENCE</scope>
    <source>
        <strain evidence="6">05753</strain>
    </source>
</reference>
<feature type="region of interest" description="Disordered" evidence="1">
    <location>
        <begin position="611"/>
        <end position="640"/>
    </location>
</feature>
<feature type="transmembrane region" description="Helical" evidence="2">
    <location>
        <begin position="393"/>
        <end position="417"/>
    </location>
</feature>
<feature type="domain" description="DUF2207" evidence="4">
    <location>
        <begin position="33"/>
        <end position="221"/>
    </location>
</feature>
<keyword evidence="7" id="KW-1185">Reference proteome</keyword>
<accession>A0ABT8ST65</accession>
<feature type="chain" id="PRO_5045133893" evidence="3">
    <location>
        <begin position="30"/>
        <end position="640"/>
    </location>
</feature>
<evidence type="ECO:0000259" key="4">
    <source>
        <dbReference type="Pfam" id="PF09972"/>
    </source>
</evidence>
<dbReference type="InterPro" id="IPR018702">
    <property type="entry name" value="DUF2207"/>
</dbReference>
<dbReference type="InterPro" id="IPR048389">
    <property type="entry name" value="YciQ-like_C"/>
</dbReference>
<reference evidence="6" key="1">
    <citation type="journal article" date="2015" name="Int. J. Syst. Evol. Microbiol.">
        <title>Rhizobium oryzicola sp. nov., potential plant-growth-promoting endophytic bacteria isolated from rice roots.</title>
        <authorList>
            <person name="Zhang X.X."/>
            <person name="Gao J.S."/>
            <person name="Cao Y.H."/>
            <person name="Sheirdil R.A."/>
            <person name="Wang X.C."/>
            <person name="Zhang L."/>
        </authorList>
    </citation>
    <scope>NUCLEOTIDE SEQUENCE</scope>
    <source>
        <strain evidence="6">05753</strain>
    </source>
</reference>
<keyword evidence="2" id="KW-0472">Membrane</keyword>
<dbReference type="EMBL" id="JAUKWQ010000001">
    <property type="protein sequence ID" value="MDO1581223.1"/>
    <property type="molecule type" value="Genomic_DNA"/>
</dbReference>
<evidence type="ECO:0000256" key="1">
    <source>
        <dbReference type="SAM" id="MobiDB-lite"/>
    </source>
</evidence>
<keyword evidence="2" id="KW-0812">Transmembrane</keyword>
<feature type="transmembrane region" description="Helical" evidence="2">
    <location>
        <begin position="242"/>
        <end position="262"/>
    </location>
</feature>
<feature type="domain" description="Predicted membrane protein YciQ-like C-terminal" evidence="5">
    <location>
        <begin position="280"/>
        <end position="570"/>
    </location>
</feature>
<proteinExistence type="predicted"/>
<comment type="caution">
    <text evidence="6">The sequence shown here is derived from an EMBL/GenBank/DDBJ whole genome shotgun (WGS) entry which is preliminary data.</text>
</comment>
<feature type="transmembrane region" description="Helical" evidence="2">
    <location>
        <begin position="486"/>
        <end position="509"/>
    </location>
</feature>
<evidence type="ECO:0000256" key="2">
    <source>
        <dbReference type="SAM" id="Phobius"/>
    </source>
</evidence>
<feature type="signal peptide" evidence="3">
    <location>
        <begin position="1"/>
        <end position="29"/>
    </location>
</feature>
<feature type="transmembrane region" description="Helical" evidence="2">
    <location>
        <begin position="423"/>
        <end position="443"/>
    </location>
</feature>
<keyword evidence="3" id="KW-0732">Signal</keyword>
<evidence type="ECO:0000313" key="7">
    <source>
        <dbReference type="Proteomes" id="UP001169006"/>
    </source>
</evidence>
<dbReference type="Proteomes" id="UP001169006">
    <property type="component" value="Unassembled WGS sequence"/>
</dbReference>
<keyword evidence="2" id="KW-1133">Transmembrane helix</keyword>
<evidence type="ECO:0000313" key="6">
    <source>
        <dbReference type="EMBL" id="MDO1581223.1"/>
    </source>
</evidence>
<dbReference type="RefSeq" id="WP_302075344.1">
    <property type="nucleotide sequence ID" value="NZ_JAUKWQ010000001.1"/>
</dbReference>
<dbReference type="Pfam" id="PF20990">
    <property type="entry name" value="DUF2207_C"/>
    <property type="match status" value="1"/>
</dbReference>
<feature type="compositionally biased region" description="Low complexity" evidence="1">
    <location>
        <begin position="611"/>
        <end position="622"/>
    </location>
</feature>
<evidence type="ECO:0000259" key="5">
    <source>
        <dbReference type="Pfam" id="PF20990"/>
    </source>
</evidence>
<feature type="transmembrane region" description="Helical" evidence="2">
    <location>
        <begin position="455"/>
        <end position="480"/>
    </location>
</feature>
<organism evidence="6 7">
    <name type="scientific">Rhizobium oryzicola</name>
    <dbReference type="NCBI Taxonomy" id="1232668"/>
    <lineage>
        <taxon>Bacteria</taxon>
        <taxon>Pseudomonadati</taxon>
        <taxon>Pseudomonadota</taxon>
        <taxon>Alphaproteobacteria</taxon>
        <taxon>Hyphomicrobiales</taxon>
        <taxon>Rhizobiaceae</taxon>
        <taxon>Rhizobium/Agrobacterium group</taxon>
        <taxon>Rhizobium</taxon>
    </lineage>
</organism>
<dbReference type="Pfam" id="PF09972">
    <property type="entry name" value="DUF2207"/>
    <property type="match status" value="1"/>
</dbReference>
<name>A0ABT8ST65_9HYPH</name>
<sequence length="640" mass="68753">MQQAVRFRFLLILPLLALFGLALSGPASATEYIQSFRSEIEIARNGGVTVTELITVNAEGRDIRRGIFRDFPLTMLDDKGRHQTVGFDVLSVERDGAPEKWHTETISGGIRIYFGSQDVELRPGRHAYALTYRTDRQIRYFPDHDEFYWNVTGNGWKFAIQEASTTISLPDGVQASNTTFFTGPMGSTAKNARANGTPANPRFVTTRPLAPGEGLTIAVAMPKGSIAPPSDADRRAWFLRDYLGLIVSGIGLVVVIAYYLWFWARVGRDPPKGVVVPRWDAPDGLSPALVNYVDNRGFSGGGWTAFSATMIDLAVRGFVRLEDLSERIVIRRTDKAVSGPLASGEAVMLRNLEAAGGVFVIDKANGTEVQGLGKAFRNAIETEHRGKYYRANLAYVVVGVLISLLCIIGIVLAGGIGPEQLPVLLMPAFFGGIWGGIAVKAGKNLRYSQSLFRKLISVVVLGLFGIVALIIVGLVLVTILESLDDAHWPVLVATGGIVLSNILFFFLMGAPTPLGRRLMDGVEGLRLYLTVAERDRMNMAGAPAMSPQHFETLLPYAVALGVEKPWSQAFETWLAASVASAAAYDPYWYSGGNYHNIGSFSSSMASTIASTLPQPQSSSSSGFSGGSSGGGGGGGGGGGW</sequence>
<feature type="compositionally biased region" description="Gly residues" evidence="1">
    <location>
        <begin position="623"/>
        <end position="640"/>
    </location>
</feature>
<protein>
    <submittedName>
        <fullName evidence="6">DUF2207 domain-containing protein</fullName>
    </submittedName>
</protein>
<evidence type="ECO:0000256" key="3">
    <source>
        <dbReference type="SAM" id="SignalP"/>
    </source>
</evidence>